<dbReference type="PROSITE" id="PS50043">
    <property type="entry name" value="HTH_LUXR_2"/>
    <property type="match status" value="1"/>
</dbReference>
<evidence type="ECO:0000256" key="1">
    <source>
        <dbReference type="ARBA" id="ARBA00023015"/>
    </source>
</evidence>
<dbReference type="Proteomes" id="UP000557392">
    <property type="component" value="Unassembled WGS sequence"/>
</dbReference>
<dbReference type="RefSeq" id="WP_246426368.1">
    <property type="nucleotide sequence ID" value="NZ_JACIEH010000006.1"/>
</dbReference>
<keyword evidence="1" id="KW-0805">Transcription regulation</keyword>
<dbReference type="InterPro" id="IPR036388">
    <property type="entry name" value="WH-like_DNA-bd_sf"/>
</dbReference>
<gene>
    <name evidence="5" type="ORF">GGR46_005059</name>
</gene>
<dbReference type="SMART" id="SM00421">
    <property type="entry name" value="HTH_LUXR"/>
    <property type="match status" value="1"/>
</dbReference>
<dbReference type="EMBL" id="JACIEH010000006">
    <property type="protein sequence ID" value="MBB4101467.1"/>
    <property type="molecule type" value="Genomic_DNA"/>
</dbReference>
<dbReference type="AlphaFoldDB" id="A0A7W6NZ83"/>
<evidence type="ECO:0000313" key="6">
    <source>
        <dbReference type="Proteomes" id="UP000557392"/>
    </source>
</evidence>
<dbReference type="GO" id="GO:0006355">
    <property type="term" value="P:regulation of DNA-templated transcription"/>
    <property type="evidence" value="ECO:0007669"/>
    <property type="project" value="InterPro"/>
</dbReference>
<accession>A0A7W6NZ83</accession>
<dbReference type="PROSITE" id="PS00622">
    <property type="entry name" value="HTH_LUXR_1"/>
    <property type="match status" value="1"/>
</dbReference>
<keyword evidence="6" id="KW-1185">Reference proteome</keyword>
<organism evidence="5 6">
    <name type="scientific">Sphingomonas kyeonggiensis</name>
    <dbReference type="NCBI Taxonomy" id="1268553"/>
    <lineage>
        <taxon>Bacteria</taxon>
        <taxon>Pseudomonadati</taxon>
        <taxon>Pseudomonadota</taxon>
        <taxon>Alphaproteobacteria</taxon>
        <taxon>Sphingomonadales</taxon>
        <taxon>Sphingomonadaceae</taxon>
        <taxon>Sphingomonas</taxon>
    </lineage>
</organism>
<dbReference type="PANTHER" id="PTHR44688:SF16">
    <property type="entry name" value="DNA-BINDING TRANSCRIPTIONAL ACTIVATOR DEVR_DOSR"/>
    <property type="match status" value="1"/>
</dbReference>
<keyword evidence="3" id="KW-0804">Transcription</keyword>
<evidence type="ECO:0000256" key="3">
    <source>
        <dbReference type="ARBA" id="ARBA00023163"/>
    </source>
</evidence>
<dbReference type="GO" id="GO:0003677">
    <property type="term" value="F:DNA binding"/>
    <property type="evidence" value="ECO:0007669"/>
    <property type="project" value="UniProtKB-KW"/>
</dbReference>
<evidence type="ECO:0000259" key="4">
    <source>
        <dbReference type="PROSITE" id="PS50043"/>
    </source>
</evidence>
<dbReference type="Pfam" id="PF00196">
    <property type="entry name" value="GerE"/>
    <property type="match status" value="1"/>
</dbReference>
<feature type="domain" description="HTH luxR-type" evidence="4">
    <location>
        <begin position="30"/>
        <end position="95"/>
    </location>
</feature>
<dbReference type="InterPro" id="IPR000792">
    <property type="entry name" value="Tscrpt_reg_LuxR_C"/>
</dbReference>
<dbReference type="PRINTS" id="PR00038">
    <property type="entry name" value="HTHLUXR"/>
</dbReference>
<evidence type="ECO:0000256" key="2">
    <source>
        <dbReference type="ARBA" id="ARBA00023125"/>
    </source>
</evidence>
<evidence type="ECO:0000313" key="5">
    <source>
        <dbReference type="EMBL" id="MBB4101467.1"/>
    </source>
</evidence>
<dbReference type="SUPFAM" id="SSF46894">
    <property type="entry name" value="C-terminal effector domain of the bipartite response regulators"/>
    <property type="match status" value="1"/>
</dbReference>
<name>A0A7W6NZ83_9SPHN</name>
<proteinExistence type="predicted"/>
<dbReference type="PANTHER" id="PTHR44688">
    <property type="entry name" value="DNA-BINDING TRANSCRIPTIONAL ACTIVATOR DEVR_DOSR"/>
    <property type="match status" value="1"/>
</dbReference>
<comment type="caution">
    <text evidence="5">The sequence shown here is derived from an EMBL/GenBank/DDBJ whole genome shotgun (WGS) entry which is preliminary data.</text>
</comment>
<dbReference type="InterPro" id="IPR016032">
    <property type="entry name" value="Sig_transdc_resp-reg_C-effctor"/>
</dbReference>
<sequence>MYIEFFCFPDVAEAFSDTSPLRTGQAMDERDAPNEWLTARELQVLQSVALGLSAKEIAKKLLIAPRTVERHIDHIRLKTRTRNRSHMVAFALTNGVIGT</sequence>
<keyword evidence="2 5" id="KW-0238">DNA-binding</keyword>
<dbReference type="Gene3D" id="1.10.10.10">
    <property type="entry name" value="Winged helix-like DNA-binding domain superfamily/Winged helix DNA-binding domain"/>
    <property type="match status" value="1"/>
</dbReference>
<protein>
    <submittedName>
        <fullName evidence="5">DNA-binding CsgD family transcriptional regulator</fullName>
    </submittedName>
</protein>
<reference evidence="5 6" key="1">
    <citation type="submission" date="2020-08" db="EMBL/GenBank/DDBJ databases">
        <title>Genomic Encyclopedia of Type Strains, Phase IV (KMG-IV): sequencing the most valuable type-strain genomes for metagenomic binning, comparative biology and taxonomic classification.</title>
        <authorList>
            <person name="Goeker M."/>
        </authorList>
    </citation>
    <scope>NUCLEOTIDE SEQUENCE [LARGE SCALE GENOMIC DNA]</scope>
    <source>
        <strain evidence="5 6">DSM 101806</strain>
    </source>
</reference>
<dbReference type="CDD" id="cd06170">
    <property type="entry name" value="LuxR_C_like"/>
    <property type="match status" value="1"/>
</dbReference>